<dbReference type="AlphaFoldDB" id="A0A1Y0IEC4"/>
<reference evidence="3 4" key="1">
    <citation type="submission" date="2017-05" db="EMBL/GenBank/DDBJ databases">
        <title>Genomic insights into alkan degradation activity of Oleiphilus messinensis.</title>
        <authorList>
            <person name="Kozyavkin S.A."/>
            <person name="Slesarev A.I."/>
            <person name="Golyshin P.N."/>
            <person name="Korzhenkov A."/>
            <person name="Golyshina O.N."/>
            <person name="Toshchakov S.V."/>
        </authorList>
    </citation>
    <scope>NUCLEOTIDE SEQUENCE [LARGE SCALE GENOMIC DNA]</scope>
    <source>
        <strain evidence="3 4">ME102</strain>
    </source>
</reference>
<dbReference type="SUPFAM" id="SSF111364">
    <property type="entry name" value="Tsx-like channel"/>
    <property type="match status" value="1"/>
</dbReference>
<dbReference type="Pfam" id="PF03502">
    <property type="entry name" value="Channel_Tsx"/>
    <property type="match status" value="1"/>
</dbReference>
<dbReference type="InterPro" id="IPR036777">
    <property type="entry name" value="Channel_Tsx-like_sf"/>
</dbReference>
<name>A0A1Y0IEC4_9GAMM</name>
<evidence type="ECO:0000256" key="2">
    <source>
        <dbReference type="SAM" id="SignalP"/>
    </source>
</evidence>
<dbReference type="Proteomes" id="UP000196027">
    <property type="component" value="Chromosome"/>
</dbReference>
<accession>A0A1Y0IEC4</accession>
<evidence type="ECO:0000313" key="3">
    <source>
        <dbReference type="EMBL" id="ARU57724.1"/>
    </source>
</evidence>
<dbReference type="Gene3D" id="2.40.230.20">
    <property type="entry name" value="Nucleoside-specific channel-forming protein, Tsx-like"/>
    <property type="match status" value="1"/>
</dbReference>
<dbReference type="EMBL" id="CP021425">
    <property type="protein sequence ID" value="ARU57724.1"/>
    <property type="molecule type" value="Genomic_DNA"/>
</dbReference>
<feature type="chain" id="PRO_5012417522" evidence="2">
    <location>
        <begin position="24"/>
        <end position="258"/>
    </location>
</feature>
<dbReference type="OrthoDB" id="104801at2"/>
<evidence type="ECO:0000313" key="4">
    <source>
        <dbReference type="Proteomes" id="UP000196027"/>
    </source>
</evidence>
<organism evidence="3 4">
    <name type="scientific">Oleiphilus messinensis</name>
    <dbReference type="NCBI Taxonomy" id="141451"/>
    <lineage>
        <taxon>Bacteria</taxon>
        <taxon>Pseudomonadati</taxon>
        <taxon>Pseudomonadota</taxon>
        <taxon>Gammaproteobacteria</taxon>
        <taxon>Oceanospirillales</taxon>
        <taxon>Oleiphilaceae</taxon>
        <taxon>Oleiphilus</taxon>
    </lineage>
</organism>
<dbReference type="GO" id="GO:0009279">
    <property type="term" value="C:cell outer membrane"/>
    <property type="evidence" value="ECO:0007669"/>
    <property type="project" value="InterPro"/>
</dbReference>
<evidence type="ECO:0000256" key="1">
    <source>
        <dbReference type="ARBA" id="ARBA00008728"/>
    </source>
</evidence>
<protein>
    <submittedName>
        <fullName evidence="3">Nucleoside-specific channel-forming protein, Tsx</fullName>
    </submittedName>
</protein>
<keyword evidence="4" id="KW-1185">Reference proteome</keyword>
<dbReference type="InterPro" id="IPR018013">
    <property type="entry name" value="Channel_Tsx-like"/>
</dbReference>
<proteinExistence type="inferred from homology"/>
<feature type="signal peptide" evidence="2">
    <location>
        <begin position="1"/>
        <end position="23"/>
    </location>
</feature>
<comment type="similarity">
    <text evidence="1">Belongs to the nucleoside-specific channel-forming outer membrane porin (Tsx) (TC 1.B.10) family.</text>
</comment>
<keyword evidence="2" id="KW-0732">Signal</keyword>
<gene>
    <name evidence="3" type="ORF">OLMES_3703</name>
</gene>
<sequence>MKKILKNSGVAVSLALVPALSSAEMYWSDNSITVLHGSDYYNVSHAFGDPNKDLEITTLTLEHASGHDWGDVFFFMDRHHGKGAAGDFNETYAELSPRLSLSNLTGQTLSVGPMKDVFLAMTYEMGSTSTGFSQDNYLYGIGFSWDVPGFAFLKTNISYSVNDNVKDDIQLNVGYGVPFSLGEVDFMFDGYIDWSSAESDHASDFHFNPQLRVDVGKFVGITKSKLEVGFEYSYWNNKYGVKSSDTESAFSAIMKYHL</sequence>
<dbReference type="KEGG" id="ome:OLMES_3703"/>
<dbReference type="RefSeq" id="WP_087462589.1">
    <property type="nucleotide sequence ID" value="NZ_CP021425.1"/>
</dbReference>